<evidence type="ECO:0000256" key="2">
    <source>
        <dbReference type="ARBA" id="ARBA00022448"/>
    </source>
</evidence>
<keyword evidence="3 6" id="KW-0812">Transmembrane</keyword>
<dbReference type="PANTHER" id="PTHR42865:SF1">
    <property type="entry name" value="AEROBIC C4-DICARBOXYLATE TRANSPORT PROTEIN"/>
    <property type="match status" value="1"/>
</dbReference>
<dbReference type="EMBL" id="JBHMEX010000063">
    <property type="protein sequence ID" value="MFB9066213.1"/>
    <property type="molecule type" value="Genomic_DNA"/>
</dbReference>
<dbReference type="Pfam" id="PF00375">
    <property type="entry name" value="SDF"/>
    <property type="match status" value="1"/>
</dbReference>
<feature type="transmembrane region" description="Helical" evidence="6">
    <location>
        <begin position="142"/>
        <end position="162"/>
    </location>
</feature>
<evidence type="ECO:0000256" key="6">
    <source>
        <dbReference type="SAM" id="Phobius"/>
    </source>
</evidence>
<dbReference type="InterPro" id="IPR036458">
    <property type="entry name" value="Na:dicarbo_symporter_sf"/>
</dbReference>
<feature type="transmembrane region" description="Helical" evidence="6">
    <location>
        <begin position="347"/>
        <end position="368"/>
    </location>
</feature>
<dbReference type="SUPFAM" id="SSF118215">
    <property type="entry name" value="Proton glutamate symport protein"/>
    <property type="match status" value="1"/>
</dbReference>
<keyword evidence="8" id="KW-1185">Reference proteome</keyword>
<feature type="transmembrane region" description="Helical" evidence="6">
    <location>
        <begin position="293"/>
        <end position="312"/>
    </location>
</feature>
<organism evidence="7 8">
    <name type="scientific">Flavobacterium branchiarum</name>
    <dbReference type="NCBI Taxonomy" id="1114870"/>
    <lineage>
        <taxon>Bacteria</taxon>
        <taxon>Pseudomonadati</taxon>
        <taxon>Bacteroidota</taxon>
        <taxon>Flavobacteriia</taxon>
        <taxon>Flavobacteriales</taxon>
        <taxon>Flavobacteriaceae</taxon>
        <taxon>Flavobacterium</taxon>
    </lineage>
</organism>
<name>A0ABV5FRT9_9FLAO</name>
<evidence type="ECO:0000256" key="4">
    <source>
        <dbReference type="ARBA" id="ARBA00022989"/>
    </source>
</evidence>
<dbReference type="Proteomes" id="UP001589589">
    <property type="component" value="Unassembled WGS sequence"/>
</dbReference>
<evidence type="ECO:0000256" key="5">
    <source>
        <dbReference type="ARBA" id="ARBA00023136"/>
    </source>
</evidence>
<comment type="subcellular location">
    <subcellularLocation>
        <location evidence="1">Membrane</location>
        <topology evidence="1">Multi-pass membrane protein</topology>
    </subcellularLocation>
</comment>
<reference evidence="7 8" key="1">
    <citation type="submission" date="2024-09" db="EMBL/GenBank/DDBJ databases">
        <authorList>
            <person name="Sun Q."/>
            <person name="Mori K."/>
        </authorList>
    </citation>
    <scope>NUCLEOTIDE SEQUENCE [LARGE SCALE GENOMIC DNA]</scope>
    <source>
        <strain evidence="7 8">CECT 7908</strain>
    </source>
</reference>
<keyword evidence="5 6" id="KW-0472">Membrane</keyword>
<accession>A0ABV5FRT9</accession>
<evidence type="ECO:0000256" key="1">
    <source>
        <dbReference type="ARBA" id="ARBA00004141"/>
    </source>
</evidence>
<keyword evidence="4 6" id="KW-1133">Transmembrane helix</keyword>
<dbReference type="RefSeq" id="WP_290264251.1">
    <property type="nucleotide sequence ID" value="NZ_JAUFQQ010000003.1"/>
</dbReference>
<sequence length="412" mass="45412">MENQHFINTAVSGKFVKNLASYVFAALLLGVFVGHYFPEKGISLDFLGTSFLYLIEPFIQPVIFLTIVIGVSGVGNLKKVRSIGLKAIAYFIIITTVAILLGVASALFIEPGKIKKNGIASFDIPAKISDTEFTNDWFNYLILNRPLILLLVAILFGILLSFSRHREQLVIKLEKVSQFLYKLLMYLFCLIPIAAFGGMAYSVSKFGINSLLPLSKLLATTYITMAFFLFVVLGLILRYYKISLWKLLIYMKEELLIVFGTSSSRTAFPLIVAKLEKAGCSKAVVGLCIPLGYSFNLAGACIFLPICTLFVAQLFEIPLSLEEIITIILVILVTSKVASGVPGSGFIALTITFTTLHTFPLEALVLLYSVDKFMNEARTITNFIGNAVGAIVISKFENDFIPNPEVDLSIKN</sequence>
<dbReference type="PRINTS" id="PR00173">
    <property type="entry name" value="EDTRNSPORT"/>
</dbReference>
<feature type="transmembrane region" description="Helical" evidence="6">
    <location>
        <begin position="20"/>
        <end position="38"/>
    </location>
</feature>
<dbReference type="InterPro" id="IPR001991">
    <property type="entry name" value="Na-dicarboxylate_symporter"/>
</dbReference>
<feature type="transmembrane region" description="Helical" evidence="6">
    <location>
        <begin position="87"/>
        <end position="109"/>
    </location>
</feature>
<feature type="transmembrane region" description="Helical" evidence="6">
    <location>
        <begin position="221"/>
        <end position="240"/>
    </location>
</feature>
<keyword evidence="2" id="KW-0813">Transport</keyword>
<gene>
    <name evidence="7" type="ORF">ACFFUQ_19530</name>
</gene>
<comment type="caution">
    <text evidence="7">The sequence shown here is derived from an EMBL/GenBank/DDBJ whole genome shotgun (WGS) entry which is preliminary data.</text>
</comment>
<evidence type="ECO:0000313" key="7">
    <source>
        <dbReference type="EMBL" id="MFB9066213.1"/>
    </source>
</evidence>
<feature type="transmembrane region" description="Helical" evidence="6">
    <location>
        <begin position="183"/>
        <end position="201"/>
    </location>
</feature>
<dbReference type="Gene3D" id="1.10.3860.10">
    <property type="entry name" value="Sodium:dicarboxylate symporter"/>
    <property type="match status" value="1"/>
</dbReference>
<proteinExistence type="predicted"/>
<dbReference type="PANTHER" id="PTHR42865">
    <property type="entry name" value="PROTON/GLUTAMATE-ASPARTATE SYMPORTER"/>
    <property type="match status" value="1"/>
</dbReference>
<evidence type="ECO:0000313" key="8">
    <source>
        <dbReference type="Proteomes" id="UP001589589"/>
    </source>
</evidence>
<protein>
    <submittedName>
        <fullName evidence="7">Cation:dicarboxylate symporter family transporter</fullName>
    </submittedName>
</protein>
<feature type="transmembrane region" description="Helical" evidence="6">
    <location>
        <begin position="58"/>
        <end position="75"/>
    </location>
</feature>
<evidence type="ECO:0000256" key="3">
    <source>
        <dbReference type="ARBA" id="ARBA00022692"/>
    </source>
</evidence>